<feature type="compositionally biased region" description="Pro residues" evidence="1">
    <location>
        <begin position="353"/>
        <end position="362"/>
    </location>
</feature>
<keyword evidence="3" id="KW-1185">Reference proteome</keyword>
<comment type="caution">
    <text evidence="2">The sequence shown here is derived from an EMBL/GenBank/DDBJ whole genome shotgun (WGS) entry which is preliminary data.</text>
</comment>
<feature type="region of interest" description="Disordered" evidence="1">
    <location>
        <begin position="176"/>
        <end position="211"/>
    </location>
</feature>
<feature type="region of interest" description="Disordered" evidence="1">
    <location>
        <begin position="353"/>
        <end position="423"/>
    </location>
</feature>
<feature type="region of interest" description="Disordered" evidence="1">
    <location>
        <begin position="17"/>
        <end position="40"/>
    </location>
</feature>
<accession>A0A8H4QGF0</accession>
<feature type="compositionally biased region" description="Polar residues" evidence="1">
    <location>
        <begin position="394"/>
        <end position="408"/>
    </location>
</feature>
<feature type="region of interest" description="Disordered" evidence="1">
    <location>
        <begin position="438"/>
        <end position="496"/>
    </location>
</feature>
<proteinExistence type="predicted"/>
<feature type="region of interest" description="Disordered" evidence="1">
    <location>
        <begin position="267"/>
        <end position="323"/>
    </location>
</feature>
<dbReference type="Proteomes" id="UP000521872">
    <property type="component" value="Unassembled WGS sequence"/>
</dbReference>
<feature type="compositionally biased region" description="Low complexity" evidence="1">
    <location>
        <begin position="363"/>
        <end position="378"/>
    </location>
</feature>
<name>A0A8H4QGF0_9AGAR</name>
<feature type="compositionally biased region" description="Acidic residues" evidence="1">
    <location>
        <begin position="267"/>
        <end position="286"/>
    </location>
</feature>
<dbReference type="AlphaFoldDB" id="A0A8H4QGF0"/>
<evidence type="ECO:0000313" key="2">
    <source>
        <dbReference type="EMBL" id="KAF4610562.1"/>
    </source>
</evidence>
<feature type="compositionally biased region" description="Polar residues" evidence="1">
    <location>
        <begin position="193"/>
        <end position="204"/>
    </location>
</feature>
<feature type="region of interest" description="Disordered" evidence="1">
    <location>
        <begin position="119"/>
        <end position="157"/>
    </location>
</feature>
<feature type="compositionally biased region" description="Low complexity" evidence="1">
    <location>
        <begin position="474"/>
        <end position="496"/>
    </location>
</feature>
<feature type="compositionally biased region" description="Polar residues" evidence="1">
    <location>
        <begin position="27"/>
        <end position="40"/>
    </location>
</feature>
<feature type="compositionally biased region" description="Polar residues" evidence="1">
    <location>
        <begin position="177"/>
        <end position="186"/>
    </location>
</feature>
<protein>
    <submittedName>
        <fullName evidence="2">Uncharacterized protein</fullName>
    </submittedName>
</protein>
<reference evidence="2 3" key="1">
    <citation type="submission" date="2019-12" db="EMBL/GenBank/DDBJ databases">
        <authorList>
            <person name="Floudas D."/>
            <person name="Bentzer J."/>
            <person name="Ahren D."/>
            <person name="Johansson T."/>
            <person name="Persson P."/>
            <person name="Tunlid A."/>
        </authorList>
    </citation>
    <scope>NUCLEOTIDE SEQUENCE [LARGE SCALE GENOMIC DNA]</scope>
    <source>
        <strain evidence="2 3">CBS 102.39</strain>
    </source>
</reference>
<evidence type="ECO:0000313" key="3">
    <source>
        <dbReference type="Proteomes" id="UP000521872"/>
    </source>
</evidence>
<dbReference type="EMBL" id="JAACJL010000058">
    <property type="protein sequence ID" value="KAF4610562.1"/>
    <property type="molecule type" value="Genomic_DNA"/>
</dbReference>
<gene>
    <name evidence="2" type="ORF">D9613_006877</name>
</gene>
<organism evidence="2 3">
    <name type="scientific">Agrocybe pediades</name>
    <dbReference type="NCBI Taxonomy" id="84607"/>
    <lineage>
        <taxon>Eukaryota</taxon>
        <taxon>Fungi</taxon>
        <taxon>Dikarya</taxon>
        <taxon>Basidiomycota</taxon>
        <taxon>Agaricomycotina</taxon>
        <taxon>Agaricomycetes</taxon>
        <taxon>Agaricomycetidae</taxon>
        <taxon>Agaricales</taxon>
        <taxon>Agaricineae</taxon>
        <taxon>Strophariaceae</taxon>
        <taxon>Agrocybe</taxon>
    </lineage>
</organism>
<sequence>MFRTHSPYSPFFTSGLLSLDAEPDVPTSPTRRGSLPETTAAGSTREAFYFTLHSRRSDADADEYRSYLSLDLAESQSMRSASLKRKASEKSDYRPFRFPTISETVPTVPSLRLRLSRDSIRTIPSPKPAPSITLPEVPTQTRSSPSPPPRLPSLRPLPALDLSVLPKPKVSVAAPTVTRTSSSAKFQSKKNSRLSIATTSTVSTRAKRHNRSEALARLEGRRQALASPVYGAYYPKRNFMSMSDDEDDQEALNFLDEDLEVDLNEQNDDADADDESDDSDHLDDDNQTGLESYQFPAVPQLNIPLNSNPLLEPEDQVLPPSSSRYSAYYRPGFLEAPRTAPLPPKNNFFPSSPLPLPLPSPSPSSSAFLSPSSAHSLPQKTEKQSKSRTPGPASANSALAPVTNTNGANLRRQRTRRGKGMDDKEWFPLKSFIDLDTVEPYAPESKSTTREPLAKERRSKRKIPQTAPLHPYRAVASGISNTSSSSNAGSTTSVSGWSSWRSFIEVSNVA</sequence>
<evidence type="ECO:0000256" key="1">
    <source>
        <dbReference type="SAM" id="MobiDB-lite"/>
    </source>
</evidence>
<feature type="compositionally biased region" description="Basic and acidic residues" evidence="1">
    <location>
        <begin position="447"/>
        <end position="456"/>
    </location>
</feature>